<dbReference type="GO" id="GO:0016020">
    <property type="term" value="C:membrane"/>
    <property type="evidence" value="ECO:0007669"/>
    <property type="project" value="UniProtKB-SubCell"/>
</dbReference>
<proteinExistence type="predicted"/>
<comment type="subcellular location">
    <subcellularLocation>
        <location evidence="1">Membrane</location>
    </subcellularLocation>
</comment>
<keyword evidence="2" id="KW-0472">Membrane</keyword>
<gene>
    <name evidence="3" type="ORF">DAT39_012085</name>
</gene>
<dbReference type="EMBL" id="QNUK01000206">
    <property type="protein sequence ID" value="KAF5898222.1"/>
    <property type="molecule type" value="Genomic_DNA"/>
</dbReference>
<comment type="caution">
    <text evidence="3">The sequence shown here is derived from an EMBL/GenBank/DDBJ whole genome shotgun (WGS) entry which is preliminary data.</text>
</comment>
<organism evidence="3 4">
    <name type="scientific">Clarias magur</name>
    <name type="common">Asian catfish</name>
    <name type="synonym">Macropteronotus magur</name>
    <dbReference type="NCBI Taxonomy" id="1594786"/>
    <lineage>
        <taxon>Eukaryota</taxon>
        <taxon>Metazoa</taxon>
        <taxon>Chordata</taxon>
        <taxon>Craniata</taxon>
        <taxon>Vertebrata</taxon>
        <taxon>Euteleostomi</taxon>
        <taxon>Actinopterygii</taxon>
        <taxon>Neopterygii</taxon>
        <taxon>Teleostei</taxon>
        <taxon>Ostariophysi</taxon>
        <taxon>Siluriformes</taxon>
        <taxon>Clariidae</taxon>
        <taxon>Clarias</taxon>
    </lineage>
</organism>
<feature type="non-terminal residue" evidence="3">
    <location>
        <position position="51"/>
    </location>
</feature>
<accession>A0A8J4ULZ7</accession>
<dbReference type="AlphaFoldDB" id="A0A8J4ULZ7"/>
<dbReference type="Gene3D" id="2.60.40.60">
    <property type="entry name" value="Cadherins"/>
    <property type="match status" value="1"/>
</dbReference>
<dbReference type="CDD" id="cd11304">
    <property type="entry name" value="Cadherin_repeat"/>
    <property type="match status" value="1"/>
</dbReference>
<feature type="non-terminal residue" evidence="3">
    <location>
        <position position="1"/>
    </location>
</feature>
<evidence type="ECO:0000313" key="3">
    <source>
        <dbReference type="EMBL" id="KAF5898222.1"/>
    </source>
</evidence>
<dbReference type="GO" id="GO:0005509">
    <property type="term" value="F:calcium ion binding"/>
    <property type="evidence" value="ECO:0007669"/>
    <property type="project" value="InterPro"/>
</dbReference>
<keyword evidence="4" id="KW-1185">Reference proteome</keyword>
<dbReference type="OrthoDB" id="6252479at2759"/>
<evidence type="ECO:0000256" key="2">
    <source>
        <dbReference type="ARBA" id="ARBA00023136"/>
    </source>
</evidence>
<protein>
    <submittedName>
        <fullName evidence="3">Protocadherin Fat 3-like</fullName>
    </submittedName>
</protein>
<name>A0A8J4ULZ7_CLAMG</name>
<dbReference type="InterPro" id="IPR015919">
    <property type="entry name" value="Cadherin-like_sf"/>
</dbReference>
<sequence length="51" mass="5567">AIYEASFPEDIPINYGILTVGATDSDIGINSEVQYSLFGIGVEDFYMDTNT</sequence>
<evidence type="ECO:0000256" key="1">
    <source>
        <dbReference type="ARBA" id="ARBA00004370"/>
    </source>
</evidence>
<evidence type="ECO:0000313" key="4">
    <source>
        <dbReference type="Proteomes" id="UP000727407"/>
    </source>
</evidence>
<dbReference type="Proteomes" id="UP000727407">
    <property type="component" value="Unassembled WGS sequence"/>
</dbReference>
<dbReference type="SUPFAM" id="SSF49313">
    <property type="entry name" value="Cadherin-like"/>
    <property type="match status" value="1"/>
</dbReference>
<reference evidence="3" key="1">
    <citation type="submission" date="2020-07" db="EMBL/GenBank/DDBJ databases">
        <title>Clarias magur genome sequencing, assembly and annotation.</title>
        <authorList>
            <person name="Kushwaha B."/>
            <person name="Kumar R."/>
            <person name="Das P."/>
            <person name="Joshi C.G."/>
            <person name="Kumar D."/>
            <person name="Nagpure N.S."/>
            <person name="Pandey M."/>
            <person name="Agarwal S."/>
            <person name="Srivastava S."/>
            <person name="Singh M."/>
            <person name="Sahoo L."/>
            <person name="Jayasankar P."/>
            <person name="Meher P.K."/>
            <person name="Koringa P.G."/>
            <person name="Iquebal M.A."/>
            <person name="Das S.P."/>
            <person name="Bit A."/>
            <person name="Patnaik S."/>
            <person name="Patel N."/>
            <person name="Shah T.M."/>
            <person name="Hinsu A."/>
            <person name="Jena J.K."/>
        </authorList>
    </citation>
    <scope>NUCLEOTIDE SEQUENCE</scope>
    <source>
        <strain evidence="3">CIFAMagur01</strain>
        <tissue evidence="3">Testis</tissue>
    </source>
</reference>